<dbReference type="OrthoDB" id="6629909at2759"/>
<gene>
    <name evidence="2" type="ORF">HOLleu_21303</name>
</gene>
<evidence type="ECO:0000256" key="1">
    <source>
        <dbReference type="SAM" id="MobiDB-lite"/>
    </source>
</evidence>
<accession>A0A9Q1H6Q0</accession>
<organism evidence="2 3">
    <name type="scientific">Holothuria leucospilota</name>
    <name type="common">Black long sea cucumber</name>
    <name type="synonym">Mertensiothuria leucospilota</name>
    <dbReference type="NCBI Taxonomy" id="206669"/>
    <lineage>
        <taxon>Eukaryota</taxon>
        <taxon>Metazoa</taxon>
        <taxon>Echinodermata</taxon>
        <taxon>Eleutherozoa</taxon>
        <taxon>Echinozoa</taxon>
        <taxon>Holothuroidea</taxon>
        <taxon>Aspidochirotacea</taxon>
        <taxon>Aspidochirotida</taxon>
        <taxon>Holothuriidae</taxon>
        <taxon>Holothuria</taxon>
    </lineage>
</organism>
<feature type="compositionally biased region" description="Low complexity" evidence="1">
    <location>
        <begin position="69"/>
        <end position="78"/>
    </location>
</feature>
<feature type="region of interest" description="Disordered" evidence="1">
    <location>
        <begin position="68"/>
        <end position="107"/>
    </location>
</feature>
<reference evidence="2" key="1">
    <citation type="submission" date="2021-10" db="EMBL/GenBank/DDBJ databases">
        <title>Tropical sea cucumber genome reveals ecological adaptation and Cuvierian tubules defense mechanism.</title>
        <authorList>
            <person name="Chen T."/>
        </authorList>
    </citation>
    <scope>NUCLEOTIDE SEQUENCE</scope>
    <source>
        <strain evidence="2">Nanhai2018</strain>
        <tissue evidence="2">Muscle</tissue>
    </source>
</reference>
<protein>
    <submittedName>
        <fullName evidence="2">Uncharacterized protein</fullName>
    </submittedName>
</protein>
<feature type="compositionally biased region" description="Polar residues" evidence="1">
    <location>
        <begin position="79"/>
        <end position="88"/>
    </location>
</feature>
<proteinExistence type="predicted"/>
<evidence type="ECO:0000313" key="3">
    <source>
        <dbReference type="Proteomes" id="UP001152320"/>
    </source>
</evidence>
<sequence>MNQQFPYLKHTRHRPTVMPNVALEQKSNNVETPAVELNSSPKPNIIHDLSETGYTNIVPMFSEDEHPCSSSSLWSSESTEVAQTPNLTSESESDFEELSSGLSDFDDSSLSEQLGEWATSNNIPQGAVSSLLSILKVFHKNLPKDPRSHLKPVKDISLENIAGGEYYHFGIVNCIKRQLQLSQVQEECISIKINIDGLPLLRSSNIRDANNYDFAVMITIFTLALRHYDDVPKSSDLRNIRCVNILTGLHQ</sequence>
<evidence type="ECO:0000313" key="2">
    <source>
        <dbReference type="EMBL" id="KAJ8034455.1"/>
    </source>
</evidence>
<dbReference type="EMBL" id="JAIZAY010000010">
    <property type="protein sequence ID" value="KAJ8034455.1"/>
    <property type="molecule type" value="Genomic_DNA"/>
</dbReference>
<comment type="caution">
    <text evidence="2">The sequence shown here is derived from an EMBL/GenBank/DDBJ whole genome shotgun (WGS) entry which is preliminary data.</text>
</comment>
<keyword evidence="3" id="KW-1185">Reference proteome</keyword>
<dbReference type="AlphaFoldDB" id="A0A9Q1H6Q0"/>
<dbReference type="Proteomes" id="UP001152320">
    <property type="component" value="Chromosome 10"/>
</dbReference>
<name>A0A9Q1H6Q0_HOLLE</name>